<dbReference type="InterPro" id="IPR011060">
    <property type="entry name" value="RibuloseP-bd_barrel"/>
</dbReference>
<evidence type="ECO:0000256" key="7">
    <source>
        <dbReference type="ARBA" id="ARBA00022490"/>
    </source>
</evidence>
<dbReference type="Pfam" id="PF00977">
    <property type="entry name" value="His_biosynth"/>
    <property type="match status" value="1"/>
</dbReference>
<comment type="subcellular location">
    <subcellularLocation>
        <location evidence="2 11 13">Cytoplasm</location>
    </subcellularLocation>
</comment>
<dbReference type="InterPro" id="IPR006063">
    <property type="entry name" value="HisA_bact_arch"/>
</dbReference>
<dbReference type="InterPro" id="IPR044524">
    <property type="entry name" value="Isoase_HisA-like"/>
</dbReference>
<gene>
    <name evidence="11" type="primary">hisA</name>
    <name evidence="14" type="ORF">B9J98_06195</name>
</gene>
<feature type="active site" description="Proton donor" evidence="11">
    <location>
        <position position="129"/>
    </location>
</feature>
<evidence type="ECO:0000313" key="14">
    <source>
        <dbReference type="EMBL" id="PUA31435.1"/>
    </source>
</evidence>
<evidence type="ECO:0000256" key="9">
    <source>
        <dbReference type="ARBA" id="ARBA00023102"/>
    </source>
</evidence>
<evidence type="ECO:0000256" key="6">
    <source>
        <dbReference type="ARBA" id="ARBA00018464"/>
    </source>
</evidence>
<feature type="active site" description="Proton acceptor" evidence="11">
    <location>
        <position position="8"/>
    </location>
</feature>
<evidence type="ECO:0000313" key="15">
    <source>
        <dbReference type="Proteomes" id="UP000244066"/>
    </source>
</evidence>
<evidence type="ECO:0000256" key="3">
    <source>
        <dbReference type="ARBA" id="ARBA00005133"/>
    </source>
</evidence>
<dbReference type="EC" id="5.3.1.16" evidence="5 11"/>
<keyword evidence="8 11" id="KW-0028">Amino-acid biosynthesis</keyword>
<dbReference type="SUPFAM" id="SSF51366">
    <property type="entry name" value="Ribulose-phoshate binding barrel"/>
    <property type="match status" value="1"/>
</dbReference>
<evidence type="ECO:0000256" key="5">
    <source>
        <dbReference type="ARBA" id="ARBA00012550"/>
    </source>
</evidence>
<dbReference type="PANTHER" id="PTHR43090">
    <property type="entry name" value="1-(5-PHOSPHORIBOSYL)-5-[(5-PHOSPHORIBOSYLAMINO)METHYLIDENEAMINO] IMIDAZOLE-4-CARBOXAMIDE ISOMERASE"/>
    <property type="match status" value="1"/>
</dbReference>
<evidence type="ECO:0000256" key="10">
    <source>
        <dbReference type="ARBA" id="ARBA00023235"/>
    </source>
</evidence>
<dbReference type="InterPro" id="IPR023016">
    <property type="entry name" value="HisA/PriA"/>
</dbReference>
<dbReference type="GO" id="GO:0000105">
    <property type="term" value="P:L-histidine biosynthetic process"/>
    <property type="evidence" value="ECO:0007669"/>
    <property type="project" value="UniProtKB-UniRule"/>
</dbReference>
<dbReference type="GO" id="GO:0003949">
    <property type="term" value="F:1-(5-phosphoribosyl)-5-[(5-phosphoribosylamino)methylideneamino]imidazole-4-carboxamide isomerase activity"/>
    <property type="evidence" value="ECO:0007669"/>
    <property type="project" value="UniProtKB-UniRule"/>
</dbReference>
<comment type="similarity">
    <text evidence="4 11 12">Belongs to the HisA/HisF family.</text>
</comment>
<evidence type="ECO:0000256" key="8">
    <source>
        <dbReference type="ARBA" id="ARBA00022605"/>
    </source>
</evidence>
<evidence type="ECO:0000256" key="1">
    <source>
        <dbReference type="ARBA" id="ARBA00000901"/>
    </source>
</evidence>
<dbReference type="EMBL" id="NDWU01000017">
    <property type="protein sequence ID" value="PUA31435.1"/>
    <property type="molecule type" value="Genomic_DNA"/>
</dbReference>
<sequence>MEVWASVDIMSGKVVRLVRGDPKQAIVYGEDPVFVAQRWKRLGFDGIHVVDLDAALGKGSNFEQIKKIAANVSIPIQVGGGIRSVETVNEYLRAGIRRLVLGTVVFKKAEVFEEMLDRFGPERFIVALDFKGDRVVVEGWKSDAGAKVVDAIIRLRDKGIRSFLLTDVERDGTLTGPNLKMIMEVAGLKDVSIYAAGGISSIEDAIALGRLGVRGIVLGRAIYEGKVDVGGLLSAARGV</sequence>
<evidence type="ECO:0000256" key="13">
    <source>
        <dbReference type="RuleBase" id="RU003658"/>
    </source>
</evidence>
<dbReference type="UniPathway" id="UPA00031">
    <property type="reaction ID" value="UER00009"/>
</dbReference>
<accession>A0A2R7Y1L2</accession>
<dbReference type="HAMAP" id="MF_01014">
    <property type="entry name" value="HisA"/>
    <property type="match status" value="1"/>
</dbReference>
<keyword evidence="10 11" id="KW-0413">Isomerase</keyword>
<dbReference type="GO" id="GO:0005737">
    <property type="term" value="C:cytoplasm"/>
    <property type="evidence" value="ECO:0007669"/>
    <property type="project" value="UniProtKB-SubCell"/>
</dbReference>
<comment type="pathway">
    <text evidence="3 11 13">Amino-acid biosynthesis; L-histidine biosynthesis; L-histidine from 5-phospho-alpha-D-ribose 1-diphosphate: step 4/9.</text>
</comment>
<reference evidence="14 15" key="1">
    <citation type="submission" date="2017-04" db="EMBL/GenBank/DDBJ databases">
        <title>Draft Aigarchaeota genome from a New Zealand hot spring.</title>
        <authorList>
            <person name="Reysenbach A.-L."/>
            <person name="Donaho J.A."/>
            <person name="Gerhart J."/>
            <person name="Kelley J.F."/>
            <person name="Kouba K."/>
            <person name="Podar M."/>
            <person name="Stott M."/>
        </authorList>
    </citation>
    <scope>NUCLEOTIDE SEQUENCE [LARGE SCALE GENOMIC DNA]</scope>
    <source>
        <strain evidence="14">NZ13_MG1</strain>
    </source>
</reference>
<proteinExistence type="inferred from homology"/>
<dbReference type="PANTHER" id="PTHR43090:SF2">
    <property type="entry name" value="1-(5-PHOSPHORIBOSYL)-5-[(5-PHOSPHORIBOSYLAMINO)METHYLIDENEAMINO] IMIDAZOLE-4-CARBOXAMIDE ISOMERASE"/>
    <property type="match status" value="1"/>
</dbReference>
<evidence type="ECO:0000256" key="12">
    <source>
        <dbReference type="RuleBase" id="RU003657"/>
    </source>
</evidence>
<dbReference type="NCBIfam" id="TIGR00007">
    <property type="entry name" value="1-(5-phosphoribosyl)-5-[(5-phosphoribosylamino)methylideneamino]imidazole-4-carboxamide isomerase"/>
    <property type="match status" value="1"/>
</dbReference>
<comment type="catalytic activity">
    <reaction evidence="1 11 13">
        <text>1-(5-phospho-beta-D-ribosyl)-5-[(5-phospho-beta-D-ribosylamino)methylideneamino]imidazole-4-carboxamide = 5-[(5-phospho-1-deoxy-D-ribulos-1-ylimino)methylamino]-1-(5-phospho-beta-D-ribosyl)imidazole-4-carboxamide</text>
        <dbReference type="Rhea" id="RHEA:15469"/>
        <dbReference type="ChEBI" id="CHEBI:58435"/>
        <dbReference type="ChEBI" id="CHEBI:58525"/>
        <dbReference type="EC" id="5.3.1.16"/>
    </reaction>
</comment>
<dbReference type="GO" id="GO:0000162">
    <property type="term" value="P:L-tryptophan biosynthetic process"/>
    <property type="evidence" value="ECO:0007669"/>
    <property type="project" value="TreeGrafter"/>
</dbReference>
<name>A0A2R7Y1L2_9ARCH</name>
<dbReference type="InterPro" id="IPR013785">
    <property type="entry name" value="Aldolase_TIM"/>
</dbReference>
<keyword evidence="7 11" id="KW-0963">Cytoplasm</keyword>
<dbReference type="CDD" id="cd04732">
    <property type="entry name" value="HisA"/>
    <property type="match status" value="1"/>
</dbReference>
<dbReference type="FunFam" id="3.20.20.70:FF:000009">
    <property type="entry name" value="1-(5-phosphoribosyl)-5-[(5-phosphoribosylamino)methylideneamino] imidazole-4-carboxamide isomerase"/>
    <property type="match status" value="1"/>
</dbReference>
<organism evidence="14 15">
    <name type="scientific">Candidatus Terraquivivens tikiterensis</name>
    <dbReference type="NCBI Taxonomy" id="1980982"/>
    <lineage>
        <taxon>Archaea</taxon>
        <taxon>Nitrososphaerota</taxon>
        <taxon>Candidatus Wolframiiraptoraceae</taxon>
        <taxon>Candidatus Terraquivivens</taxon>
    </lineage>
</organism>
<protein>
    <recommendedName>
        <fullName evidence="6 11">1-(5-phosphoribosyl)-5-[(5-phosphoribosylamino)methylideneamino] imidazole-4-carboxamide isomerase</fullName>
        <ecNumber evidence="5 11">5.3.1.16</ecNumber>
    </recommendedName>
    <alternativeName>
        <fullName evidence="11">Phosphoribosylformimino-5-aminoimidazole carboxamide ribotide isomerase</fullName>
    </alternativeName>
</protein>
<dbReference type="Proteomes" id="UP000244066">
    <property type="component" value="Unassembled WGS sequence"/>
</dbReference>
<comment type="caution">
    <text evidence="14">The sequence shown here is derived from an EMBL/GenBank/DDBJ whole genome shotgun (WGS) entry which is preliminary data.</text>
</comment>
<evidence type="ECO:0000256" key="11">
    <source>
        <dbReference type="HAMAP-Rule" id="MF_01014"/>
    </source>
</evidence>
<dbReference type="Gene3D" id="3.20.20.70">
    <property type="entry name" value="Aldolase class I"/>
    <property type="match status" value="1"/>
</dbReference>
<evidence type="ECO:0000256" key="2">
    <source>
        <dbReference type="ARBA" id="ARBA00004496"/>
    </source>
</evidence>
<evidence type="ECO:0000256" key="4">
    <source>
        <dbReference type="ARBA" id="ARBA00009667"/>
    </source>
</evidence>
<keyword evidence="9 11" id="KW-0368">Histidine biosynthesis</keyword>
<dbReference type="InterPro" id="IPR006062">
    <property type="entry name" value="His_biosynth"/>
</dbReference>
<dbReference type="AlphaFoldDB" id="A0A2R7Y1L2"/>